<dbReference type="SUPFAM" id="SSF55781">
    <property type="entry name" value="GAF domain-like"/>
    <property type="match status" value="1"/>
</dbReference>
<feature type="domain" description="Heat-inducible transcription repressor HrcA C-terminal" evidence="5">
    <location>
        <begin position="81"/>
        <end position="218"/>
    </location>
</feature>
<dbReference type="InterPro" id="IPR036388">
    <property type="entry name" value="WH-like_DNA-bd_sf"/>
</dbReference>
<dbReference type="GO" id="GO:0003677">
    <property type="term" value="F:DNA binding"/>
    <property type="evidence" value="ECO:0007669"/>
    <property type="project" value="InterPro"/>
</dbReference>
<dbReference type="STRING" id="1805146.AUJ27_00080"/>
<dbReference type="SUPFAM" id="SSF46785">
    <property type="entry name" value="Winged helix' DNA-binding domain"/>
    <property type="match status" value="1"/>
</dbReference>
<name>A0A1J4TE11_9BACT</name>
<dbReference type="InterPro" id="IPR036390">
    <property type="entry name" value="WH_DNA-bd_sf"/>
</dbReference>
<accession>A0A1J4TE11</accession>
<proteinExistence type="predicted"/>
<dbReference type="Gene3D" id="1.10.10.10">
    <property type="entry name" value="Winged helix-like DNA-binding domain superfamily/Winged helix DNA-binding domain"/>
    <property type="match status" value="1"/>
</dbReference>
<protein>
    <recommendedName>
        <fullName evidence="5">Heat-inducible transcription repressor HrcA C-terminal domain-containing protein</fullName>
    </recommendedName>
</protein>
<dbReference type="GO" id="GO:0045892">
    <property type="term" value="P:negative regulation of DNA-templated transcription"/>
    <property type="evidence" value="ECO:0007669"/>
    <property type="project" value="TreeGrafter"/>
</dbReference>
<dbReference type="Pfam" id="PF01628">
    <property type="entry name" value="HrcA"/>
    <property type="match status" value="1"/>
</dbReference>
<dbReference type="EMBL" id="MNUU01000003">
    <property type="protein sequence ID" value="OIO08742.1"/>
    <property type="molecule type" value="Genomic_DNA"/>
</dbReference>
<dbReference type="AlphaFoldDB" id="A0A1J4TE11"/>
<dbReference type="InterPro" id="IPR021153">
    <property type="entry name" value="HrcA_C"/>
</dbReference>
<keyword evidence="1" id="KW-0678">Repressor</keyword>
<organism evidence="6 7">
    <name type="scientific">Candidatus Falkowbacteria bacterium CG1_02_37_44</name>
    <dbReference type="NCBI Taxonomy" id="1805146"/>
    <lineage>
        <taxon>Bacteria</taxon>
        <taxon>Candidatus Falkowiibacteriota</taxon>
    </lineage>
</organism>
<evidence type="ECO:0000256" key="3">
    <source>
        <dbReference type="ARBA" id="ARBA00023016"/>
    </source>
</evidence>
<evidence type="ECO:0000256" key="1">
    <source>
        <dbReference type="ARBA" id="ARBA00022491"/>
    </source>
</evidence>
<evidence type="ECO:0000313" key="6">
    <source>
        <dbReference type="EMBL" id="OIO08742.1"/>
    </source>
</evidence>
<evidence type="ECO:0000259" key="5">
    <source>
        <dbReference type="Pfam" id="PF01628"/>
    </source>
</evidence>
<keyword evidence="2" id="KW-0805">Transcription regulation</keyword>
<sequence length="232" mass="26514">MEYMDVYNRRKIILNTIIKEHIRTGAPVGSSVLVEKYKLNISPATVRNEMASLEEEGMIEQPHISSGRIPTEKAYRDYANELKIKDLSSTDKKILNNLLQIKNSPDFKQTAKEMAKISNNAIFWAFHKHNLFYTGISNLLSQPEFFQNNLIYDISAIIDRLDETIDIIFDDIKIGQEIMIGVDNPFSELCSTIMVKYKSGGKIGLLGILGPIRMNYEKNLALINHVFNELKK</sequence>
<reference evidence="6 7" key="1">
    <citation type="journal article" date="2016" name="Environ. Microbiol.">
        <title>Genomic resolution of a cold subsurface aquifer community provides metabolic insights for novel microbes adapted to high CO concentrations.</title>
        <authorList>
            <person name="Probst A.J."/>
            <person name="Castelle C.J."/>
            <person name="Singh A."/>
            <person name="Brown C.T."/>
            <person name="Anantharaman K."/>
            <person name="Sharon I."/>
            <person name="Hug L.A."/>
            <person name="Burstein D."/>
            <person name="Emerson J.B."/>
            <person name="Thomas B.C."/>
            <person name="Banfield J.F."/>
        </authorList>
    </citation>
    <scope>NUCLEOTIDE SEQUENCE [LARGE SCALE GENOMIC DNA]</scope>
    <source>
        <strain evidence="6">CG1_02_37_44</strain>
    </source>
</reference>
<dbReference type="InterPro" id="IPR002571">
    <property type="entry name" value="HrcA"/>
</dbReference>
<comment type="caution">
    <text evidence="6">The sequence shown here is derived from an EMBL/GenBank/DDBJ whole genome shotgun (WGS) entry which is preliminary data.</text>
</comment>
<evidence type="ECO:0000256" key="4">
    <source>
        <dbReference type="ARBA" id="ARBA00023163"/>
    </source>
</evidence>
<dbReference type="PANTHER" id="PTHR34824:SF1">
    <property type="entry name" value="HEAT-INDUCIBLE TRANSCRIPTION REPRESSOR HRCA"/>
    <property type="match status" value="1"/>
</dbReference>
<keyword evidence="4" id="KW-0804">Transcription</keyword>
<dbReference type="PANTHER" id="PTHR34824">
    <property type="entry name" value="HEAT-INDUCIBLE TRANSCRIPTION REPRESSOR HRCA"/>
    <property type="match status" value="1"/>
</dbReference>
<evidence type="ECO:0000313" key="7">
    <source>
        <dbReference type="Proteomes" id="UP000183192"/>
    </source>
</evidence>
<gene>
    <name evidence="6" type="ORF">AUJ27_00080</name>
</gene>
<keyword evidence="3" id="KW-0346">Stress response</keyword>
<evidence type="ECO:0000256" key="2">
    <source>
        <dbReference type="ARBA" id="ARBA00023015"/>
    </source>
</evidence>
<dbReference type="Proteomes" id="UP000183192">
    <property type="component" value="Unassembled WGS sequence"/>
</dbReference>